<evidence type="ECO:0000313" key="2">
    <source>
        <dbReference type="EMBL" id="QDT30887.1"/>
    </source>
</evidence>
<gene>
    <name evidence="2" type="ORF">Mal48_01150</name>
</gene>
<dbReference type="RefSeq" id="WP_145195142.1">
    <property type="nucleotide sequence ID" value="NZ_CP036267.1"/>
</dbReference>
<dbReference type="PROSITE" id="PS51257">
    <property type="entry name" value="PROKAR_LIPOPROTEIN"/>
    <property type="match status" value="1"/>
</dbReference>
<accession>A0A517QH60</accession>
<keyword evidence="3" id="KW-1185">Reference proteome</keyword>
<reference evidence="2 3" key="1">
    <citation type="submission" date="2019-02" db="EMBL/GenBank/DDBJ databases">
        <title>Deep-cultivation of Planctomycetes and their phenomic and genomic characterization uncovers novel biology.</title>
        <authorList>
            <person name="Wiegand S."/>
            <person name="Jogler M."/>
            <person name="Boedeker C."/>
            <person name="Pinto D."/>
            <person name="Vollmers J."/>
            <person name="Rivas-Marin E."/>
            <person name="Kohn T."/>
            <person name="Peeters S.H."/>
            <person name="Heuer A."/>
            <person name="Rast P."/>
            <person name="Oberbeckmann S."/>
            <person name="Bunk B."/>
            <person name="Jeske O."/>
            <person name="Meyerdierks A."/>
            <person name="Storesund J.E."/>
            <person name="Kallscheuer N."/>
            <person name="Luecker S."/>
            <person name="Lage O.M."/>
            <person name="Pohl T."/>
            <person name="Merkel B.J."/>
            <person name="Hornburger P."/>
            <person name="Mueller R.-W."/>
            <person name="Bruemmer F."/>
            <person name="Labrenz M."/>
            <person name="Spormann A.M."/>
            <person name="Op den Camp H."/>
            <person name="Overmann J."/>
            <person name="Amann R."/>
            <person name="Jetten M.S.M."/>
            <person name="Mascher T."/>
            <person name="Medema M.H."/>
            <person name="Devos D.P."/>
            <person name="Kaster A.-K."/>
            <person name="Ovreas L."/>
            <person name="Rohde M."/>
            <person name="Galperin M.Y."/>
            <person name="Jogler C."/>
        </authorList>
    </citation>
    <scope>NUCLEOTIDE SEQUENCE [LARGE SCALE GENOMIC DNA]</scope>
    <source>
        <strain evidence="2 3">Mal48</strain>
    </source>
</reference>
<evidence type="ECO:0008006" key="4">
    <source>
        <dbReference type="Google" id="ProtNLM"/>
    </source>
</evidence>
<dbReference type="EMBL" id="CP036267">
    <property type="protein sequence ID" value="QDT30887.1"/>
    <property type="molecule type" value="Genomic_DNA"/>
</dbReference>
<dbReference type="KEGG" id="tpol:Mal48_01150"/>
<dbReference type="Proteomes" id="UP000315724">
    <property type="component" value="Chromosome"/>
</dbReference>
<evidence type="ECO:0000256" key="1">
    <source>
        <dbReference type="SAM" id="MobiDB-lite"/>
    </source>
</evidence>
<dbReference type="OrthoDB" id="282702at2"/>
<sequence>MKFNHQLLLLVSLGTLLSGCQMITSVNQHLPFAAKSPSRAHGTPVEMICLWEAAEGNGLNNQPTRGFAGQVLFFDQNGEEPVEVHGDVEIYLFDDLGTPEEQSKPIYKYEFEKEVFESFKTETNLGIAYQLFVPYPKKNTYEVNCSIRVRVTPDSGRAIYSKMAQVMLPGTQPPARKLPVAQPVNRVEQASFEQHVTSEAPKAASLEEIEAYFGQATLPKPKPNLTAEKQRLKSALSRVVDQGQATMNQAPLDLTEAPTHPVQTLQPAQPEVHPLLSE</sequence>
<dbReference type="AlphaFoldDB" id="A0A517QH60"/>
<protein>
    <recommendedName>
        <fullName evidence="4">Lipoprotein</fullName>
    </recommendedName>
</protein>
<organism evidence="2 3">
    <name type="scientific">Thalassoglobus polymorphus</name>
    <dbReference type="NCBI Taxonomy" id="2527994"/>
    <lineage>
        <taxon>Bacteria</taxon>
        <taxon>Pseudomonadati</taxon>
        <taxon>Planctomycetota</taxon>
        <taxon>Planctomycetia</taxon>
        <taxon>Planctomycetales</taxon>
        <taxon>Planctomycetaceae</taxon>
        <taxon>Thalassoglobus</taxon>
    </lineage>
</organism>
<feature type="region of interest" description="Disordered" evidence="1">
    <location>
        <begin position="236"/>
        <end position="278"/>
    </location>
</feature>
<evidence type="ECO:0000313" key="3">
    <source>
        <dbReference type="Proteomes" id="UP000315724"/>
    </source>
</evidence>
<name>A0A517QH60_9PLAN</name>
<proteinExistence type="predicted"/>